<accession>A0A654LU98</accession>
<dbReference type="EMBL" id="CP012850">
    <property type="protein sequence ID" value="ALI35004.1"/>
    <property type="molecule type" value="Genomic_DNA"/>
</dbReference>
<gene>
    <name evidence="1" type="ORF">NMY3_00795</name>
</gene>
<evidence type="ECO:0000313" key="1">
    <source>
        <dbReference type="EMBL" id="ALI35004.1"/>
    </source>
</evidence>
<organism evidence="1 2">
    <name type="scientific">Candidatus Nitrosocosmicus oleophilus</name>
    <dbReference type="NCBI Taxonomy" id="1353260"/>
    <lineage>
        <taxon>Archaea</taxon>
        <taxon>Nitrososphaerota</taxon>
        <taxon>Nitrososphaeria</taxon>
        <taxon>Nitrososphaerales</taxon>
        <taxon>Nitrososphaeraceae</taxon>
        <taxon>Candidatus Nitrosocosmicus</taxon>
    </lineage>
</organism>
<proteinExistence type="predicted"/>
<sequence length="112" mass="12926">MTRVPKSIKNHYVDSFLINSENLKSFLSSHEISNTELEDVSFTISKLYNQKMEAILESCGNDWARLDSASSPLILFVQCIDELLSEDHSNISSRCRFILNSFSKTLESWMIW</sequence>
<name>A0A654LU98_9ARCH</name>
<dbReference type="AlphaFoldDB" id="A0A654LU98"/>
<evidence type="ECO:0000313" key="2">
    <source>
        <dbReference type="Proteomes" id="UP000058925"/>
    </source>
</evidence>
<keyword evidence="2" id="KW-1185">Reference proteome</keyword>
<dbReference type="Proteomes" id="UP000058925">
    <property type="component" value="Chromosome"/>
</dbReference>
<reference evidence="2" key="1">
    <citation type="submission" date="2015-10" db="EMBL/GenBank/DDBJ databases">
        <title>Niche specialization of a soil ammonia-oxidizing archaeon, Candidatus Nitrosocosmicus oleophilus.</title>
        <authorList>
            <person name="Jung M.-Y."/>
            <person name="Rhee S.-K."/>
        </authorList>
    </citation>
    <scope>NUCLEOTIDE SEQUENCE [LARGE SCALE GENOMIC DNA]</scope>
    <source>
        <strain evidence="2">MY3</strain>
    </source>
</reference>
<dbReference type="KEGG" id="taa:NMY3_00795"/>
<protein>
    <submittedName>
        <fullName evidence="1">Uncharacterized protein</fullName>
    </submittedName>
</protein>